<dbReference type="Proteomes" id="UP001417504">
    <property type="component" value="Unassembled WGS sequence"/>
</dbReference>
<reference evidence="13 14" key="1">
    <citation type="submission" date="2024-01" db="EMBL/GenBank/DDBJ databases">
        <title>Genome assemblies of Stephania.</title>
        <authorList>
            <person name="Yang L."/>
        </authorList>
    </citation>
    <scope>NUCLEOTIDE SEQUENCE [LARGE SCALE GENOMIC DNA]</scope>
    <source>
        <strain evidence="13">QJT</strain>
        <tissue evidence="13">Leaf</tissue>
    </source>
</reference>
<dbReference type="GO" id="GO:0005524">
    <property type="term" value="F:ATP binding"/>
    <property type="evidence" value="ECO:0007669"/>
    <property type="project" value="UniProtKB-UniRule"/>
</dbReference>
<dbReference type="PROSITE" id="PS50011">
    <property type="entry name" value="PROTEIN_KINASE_DOM"/>
    <property type="match status" value="1"/>
</dbReference>
<dbReference type="SMART" id="SM00220">
    <property type="entry name" value="S_TKc"/>
    <property type="match status" value="1"/>
</dbReference>
<feature type="compositionally biased region" description="Polar residues" evidence="11">
    <location>
        <begin position="562"/>
        <end position="573"/>
    </location>
</feature>
<dbReference type="AlphaFoldDB" id="A0AAP0PL46"/>
<dbReference type="InterPro" id="IPR000719">
    <property type="entry name" value="Prot_kinase_dom"/>
</dbReference>
<organism evidence="13 14">
    <name type="scientific">Stephania japonica</name>
    <dbReference type="NCBI Taxonomy" id="461633"/>
    <lineage>
        <taxon>Eukaryota</taxon>
        <taxon>Viridiplantae</taxon>
        <taxon>Streptophyta</taxon>
        <taxon>Embryophyta</taxon>
        <taxon>Tracheophyta</taxon>
        <taxon>Spermatophyta</taxon>
        <taxon>Magnoliopsida</taxon>
        <taxon>Ranunculales</taxon>
        <taxon>Menispermaceae</taxon>
        <taxon>Menispermoideae</taxon>
        <taxon>Cissampelideae</taxon>
        <taxon>Stephania</taxon>
    </lineage>
</organism>
<sequence>MEQYEVLEQIGKGAFGSALLVRHKHERKKYVLKKIRLARQTDRCRRSAHQEARTDFSMELISKVRNPFIVEYKDSWVEKGCYVCIIMVIVRGETCEAEAIKKANGVHFPEEKLCKWLVQLLMALDYLHVNHILHRDVKCSNIFLTKERDIRLGDFGLAKMLTSDDLASSVVGTPSYMCPELLADIPYGSKSDIWSLGCCIYEMAAHRPAFKAFDMQALINKINKSIVAPLPTMYSGAFRGLIKSMLRKNPELRPSVCAYPLIAADLLRHPHLQPYVLKIHLKANTPRRNALRVNWPETNYTVKARFQEPEDVLRSDRRRSFSNGRTLNPSISGAEQDSHCSDERIPSYLNRKLSELSVGSANEDIGVDKRMTDRTTSNLKTPRLTPAKSSSTPRRRNEHPKMTYSSSKRDSLLGSTDLLFLFTASSITHSAKSVRPTRRASLPLPTPIRAAGLESHARTNISLLHRMASPDVSVNAPRIDKMAEFPLASSEDPFFPIRRNSSASAHGSSAASPHCGDLSITKDKCTVQIHDRAFSRPSFSDAWQGIRQSKYHNGWDDRSGSSDRNPNGSSTRSSLERQRRFDTSSYQQRAEALEGLLEFSARLLQQERFDELGVLLKPFGPEKVSPRETAIWLTKSFKETATVAGLALQLIYYKGKQCFSSYTAIGASLMRNQAVVTFFKPSFINSLRNQT</sequence>
<dbReference type="EMBL" id="JBBNAE010000002">
    <property type="protein sequence ID" value="KAK9146604.1"/>
    <property type="molecule type" value="Genomic_DNA"/>
</dbReference>
<comment type="caution">
    <text evidence="13">The sequence shown here is derived from an EMBL/GenBank/DDBJ whole genome shotgun (WGS) entry which is preliminary data.</text>
</comment>
<dbReference type="InterPro" id="IPR017441">
    <property type="entry name" value="Protein_kinase_ATP_BS"/>
</dbReference>
<evidence type="ECO:0000259" key="12">
    <source>
        <dbReference type="PROSITE" id="PS50011"/>
    </source>
</evidence>
<protein>
    <recommendedName>
        <fullName evidence="2">non-specific serine/threonine protein kinase</fullName>
        <ecNumber evidence="2">2.7.11.1</ecNumber>
    </recommendedName>
</protein>
<feature type="region of interest" description="Disordered" evidence="11">
    <location>
        <begin position="364"/>
        <end position="409"/>
    </location>
</feature>
<feature type="domain" description="Protein kinase" evidence="12">
    <location>
        <begin position="4"/>
        <end position="272"/>
    </location>
</feature>
<evidence type="ECO:0000256" key="7">
    <source>
        <dbReference type="ARBA" id="ARBA00022840"/>
    </source>
</evidence>
<dbReference type="Gene3D" id="3.30.200.20">
    <property type="entry name" value="Phosphorylase Kinase, domain 1"/>
    <property type="match status" value="1"/>
</dbReference>
<dbReference type="CDD" id="cd08215">
    <property type="entry name" value="STKc_Nek"/>
    <property type="match status" value="1"/>
</dbReference>
<dbReference type="PANTHER" id="PTHR43671">
    <property type="entry name" value="SERINE/THREONINE-PROTEIN KINASE NEK"/>
    <property type="match status" value="1"/>
</dbReference>
<evidence type="ECO:0000256" key="3">
    <source>
        <dbReference type="ARBA" id="ARBA00022527"/>
    </source>
</evidence>
<keyword evidence="5 10" id="KW-0547">Nucleotide-binding</keyword>
<keyword evidence="7 10" id="KW-0067">ATP-binding</keyword>
<evidence type="ECO:0000256" key="6">
    <source>
        <dbReference type="ARBA" id="ARBA00022777"/>
    </source>
</evidence>
<comment type="similarity">
    <text evidence="1">Belongs to the protein kinase superfamily. NEK Ser/Thr protein kinase family. NIMA subfamily.</text>
</comment>
<dbReference type="PROSITE" id="PS00108">
    <property type="entry name" value="PROTEIN_KINASE_ST"/>
    <property type="match status" value="1"/>
</dbReference>
<gene>
    <name evidence="13" type="ORF">Sjap_006507</name>
</gene>
<feature type="compositionally biased region" description="Polar residues" evidence="11">
    <location>
        <begin position="321"/>
        <end position="335"/>
    </location>
</feature>
<dbReference type="FunFam" id="3.30.200.20:FF:000108">
    <property type="entry name" value="Serine/threonine-protein kinase Nek2"/>
    <property type="match status" value="1"/>
</dbReference>
<dbReference type="InterPro" id="IPR011009">
    <property type="entry name" value="Kinase-like_dom_sf"/>
</dbReference>
<dbReference type="SUPFAM" id="SSF56112">
    <property type="entry name" value="Protein kinase-like (PK-like)"/>
    <property type="match status" value="1"/>
</dbReference>
<dbReference type="EC" id="2.7.11.1" evidence="2"/>
<dbReference type="InterPro" id="IPR008271">
    <property type="entry name" value="Ser/Thr_kinase_AS"/>
</dbReference>
<keyword evidence="6" id="KW-0418">Kinase</keyword>
<dbReference type="Gene3D" id="1.10.510.10">
    <property type="entry name" value="Transferase(Phosphotransferase) domain 1"/>
    <property type="match status" value="1"/>
</dbReference>
<evidence type="ECO:0000256" key="2">
    <source>
        <dbReference type="ARBA" id="ARBA00012513"/>
    </source>
</evidence>
<evidence type="ECO:0000313" key="14">
    <source>
        <dbReference type="Proteomes" id="UP001417504"/>
    </source>
</evidence>
<comment type="catalytic activity">
    <reaction evidence="8">
        <text>L-threonyl-[protein] + ATP = O-phospho-L-threonyl-[protein] + ADP + H(+)</text>
        <dbReference type="Rhea" id="RHEA:46608"/>
        <dbReference type="Rhea" id="RHEA-COMP:11060"/>
        <dbReference type="Rhea" id="RHEA-COMP:11605"/>
        <dbReference type="ChEBI" id="CHEBI:15378"/>
        <dbReference type="ChEBI" id="CHEBI:30013"/>
        <dbReference type="ChEBI" id="CHEBI:30616"/>
        <dbReference type="ChEBI" id="CHEBI:61977"/>
        <dbReference type="ChEBI" id="CHEBI:456216"/>
        <dbReference type="EC" id="2.7.11.1"/>
    </reaction>
</comment>
<dbReference type="PROSITE" id="PS00107">
    <property type="entry name" value="PROTEIN_KINASE_ATP"/>
    <property type="match status" value="1"/>
</dbReference>
<dbReference type="Pfam" id="PF00069">
    <property type="entry name" value="Pkinase"/>
    <property type="match status" value="1"/>
</dbReference>
<evidence type="ECO:0000256" key="1">
    <source>
        <dbReference type="ARBA" id="ARBA00010886"/>
    </source>
</evidence>
<keyword evidence="3" id="KW-0723">Serine/threonine-protein kinase</keyword>
<name>A0AAP0PL46_9MAGN</name>
<accession>A0AAP0PL46</accession>
<evidence type="ECO:0000256" key="5">
    <source>
        <dbReference type="ARBA" id="ARBA00022741"/>
    </source>
</evidence>
<feature type="binding site" evidence="10">
    <location>
        <position position="33"/>
    </location>
    <ligand>
        <name>ATP</name>
        <dbReference type="ChEBI" id="CHEBI:30616"/>
    </ligand>
</feature>
<evidence type="ECO:0000256" key="11">
    <source>
        <dbReference type="SAM" id="MobiDB-lite"/>
    </source>
</evidence>
<evidence type="ECO:0000256" key="4">
    <source>
        <dbReference type="ARBA" id="ARBA00022679"/>
    </source>
</evidence>
<keyword evidence="4" id="KW-0808">Transferase</keyword>
<dbReference type="InterPro" id="IPR050660">
    <property type="entry name" value="NEK_Ser/Thr_kinase"/>
</dbReference>
<evidence type="ECO:0000256" key="9">
    <source>
        <dbReference type="ARBA" id="ARBA00048679"/>
    </source>
</evidence>
<evidence type="ECO:0000256" key="10">
    <source>
        <dbReference type="PROSITE-ProRule" id="PRU10141"/>
    </source>
</evidence>
<feature type="region of interest" description="Disordered" evidence="11">
    <location>
        <begin position="311"/>
        <end position="341"/>
    </location>
</feature>
<comment type="catalytic activity">
    <reaction evidence="9">
        <text>L-seryl-[protein] + ATP = O-phospho-L-seryl-[protein] + ADP + H(+)</text>
        <dbReference type="Rhea" id="RHEA:17989"/>
        <dbReference type="Rhea" id="RHEA-COMP:9863"/>
        <dbReference type="Rhea" id="RHEA-COMP:11604"/>
        <dbReference type="ChEBI" id="CHEBI:15378"/>
        <dbReference type="ChEBI" id="CHEBI:29999"/>
        <dbReference type="ChEBI" id="CHEBI:30616"/>
        <dbReference type="ChEBI" id="CHEBI:83421"/>
        <dbReference type="ChEBI" id="CHEBI:456216"/>
        <dbReference type="EC" id="2.7.11.1"/>
    </reaction>
</comment>
<evidence type="ECO:0000313" key="13">
    <source>
        <dbReference type="EMBL" id="KAK9146604.1"/>
    </source>
</evidence>
<dbReference type="GO" id="GO:0004674">
    <property type="term" value="F:protein serine/threonine kinase activity"/>
    <property type="evidence" value="ECO:0007669"/>
    <property type="project" value="UniProtKB-KW"/>
</dbReference>
<evidence type="ECO:0000256" key="8">
    <source>
        <dbReference type="ARBA" id="ARBA00047899"/>
    </source>
</evidence>
<proteinExistence type="inferred from homology"/>
<dbReference type="PANTHER" id="PTHR43671:SF93">
    <property type="entry name" value="SERINE_THREONINE-PROTEIN KINASE NEK4"/>
    <property type="match status" value="1"/>
</dbReference>
<keyword evidence="14" id="KW-1185">Reference proteome</keyword>
<feature type="region of interest" description="Disordered" evidence="11">
    <location>
        <begin position="553"/>
        <end position="582"/>
    </location>
</feature>